<name>A0A6J7JMI9_9ZZZZ</name>
<gene>
    <name evidence="3" type="ORF">UFOPK3674_02012</name>
</gene>
<reference evidence="3" key="1">
    <citation type="submission" date="2020-05" db="EMBL/GenBank/DDBJ databases">
        <authorList>
            <person name="Chiriac C."/>
            <person name="Salcher M."/>
            <person name="Ghai R."/>
            <person name="Kavagutti S V."/>
        </authorList>
    </citation>
    <scope>NUCLEOTIDE SEQUENCE</scope>
</reference>
<feature type="compositionally biased region" description="Pro residues" evidence="1">
    <location>
        <begin position="289"/>
        <end position="302"/>
    </location>
</feature>
<evidence type="ECO:0000256" key="1">
    <source>
        <dbReference type="SAM" id="MobiDB-lite"/>
    </source>
</evidence>
<feature type="region of interest" description="Disordered" evidence="1">
    <location>
        <begin position="248"/>
        <end position="318"/>
    </location>
</feature>
<proteinExistence type="predicted"/>
<feature type="compositionally biased region" description="Low complexity" evidence="1">
    <location>
        <begin position="248"/>
        <end position="288"/>
    </location>
</feature>
<keyword evidence="2" id="KW-0812">Transmembrane</keyword>
<keyword evidence="2" id="KW-0472">Membrane</keyword>
<dbReference type="AlphaFoldDB" id="A0A6J7JMI9"/>
<accession>A0A6J7JMI9</accession>
<keyword evidence="2" id="KW-1133">Transmembrane helix</keyword>
<organism evidence="3">
    <name type="scientific">freshwater metagenome</name>
    <dbReference type="NCBI Taxonomy" id="449393"/>
    <lineage>
        <taxon>unclassified sequences</taxon>
        <taxon>metagenomes</taxon>
        <taxon>ecological metagenomes</taxon>
    </lineage>
</organism>
<feature type="transmembrane region" description="Helical" evidence="2">
    <location>
        <begin position="117"/>
        <end position="136"/>
    </location>
</feature>
<evidence type="ECO:0000313" key="3">
    <source>
        <dbReference type="EMBL" id="CAB4944223.1"/>
    </source>
</evidence>
<feature type="transmembrane region" description="Helical" evidence="2">
    <location>
        <begin position="25"/>
        <end position="48"/>
    </location>
</feature>
<dbReference type="EMBL" id="CAFBMX010000018">
    <property type="protein sequence ID" value="CAB4944223.1"/>
    <property type="molecule type" value="Genomic_DNA"/>
</dbReference>
<feature type="transmembrane region" description="Helical" evidence="2">
    <location>
        <begin position="91"/>
        <end position="111"/>
    </location>
</feature>
<protein>
    <submittedName>
        <fullName evidence="3">Unannotated protein</fullName>
    </submittedName>
</protein>
<evidence type="ECO:0000256" key="2">
    <source>
        <dbReference type="SAM" id="Phobius"/>
    </source>
</evidence>
<sequence>MTQRKIDVRAVLAKVFDTYGKTARVLLPLAILLFLPVAIVSALDGAIFQLLGNILQWIASLWFAGIAVKAVQDVHEDGKLDATPEELLRSVGPVLLPLFLVGIVAGVGVAIGLVLLIVPGIILLVLWSVAAPVVVLENPGVFKALGRSRELVRGNAWQVLGVLIVIVAIMFVAVMVLGSIGAIGDSFVLLFIILLVIAVVLAPLQALVQGVLYFALREAHGEQVLSSPTGVVLGFATPVAPDVPATQAAAPAGFEPPSAPAEPSAPAAFEPPQAPAAPAEPAAPLSAAPEPPAAPAPGPSPEGSPGERPGGSIPPPSA</sequence>
<feature type="transmembrane region" description="Helical" evidence="2">
    <location>
        <begin position="157"/>
        <end position="183"/>
    </location>
</feature>
<feature type="transmembrane region" description="Helical" evidence="2">
    <location>
        <begin position="189"/>
        <end position="216"/>
    </location>
</feature>